<organism evidence="9 10">
    <name type="scientific">OM182 bacterium BACL3 MAG-120920-bin41</name>
    <dbReference type="NCBI Taxonomy" id="1655580"/>
    <lineage>
        <taxon>Bacteria</taxon>
        <taxon>Pseudomonadati</taxon>
        <taxon>Pseudomonadota</taxon>
        <taxon>Gammaproteobacteria</taxon>
        <taxon>OMG group</taxon>
        <taxon>OM182 clade</taxon>
    </lineage>
</organism>
<dbReference type="InterPro" id="IPR001915">
    <property type="entry name" value="Peptidase_M48"/>
</dbReference>
<evidence type="ECO:0000256" key="5">
    <source>
        <dbReference type="ARBA" id="ARBA00023049"/>
    </source>
</evidence>
<dbReference type="GO" id="GO:0004222">
    <property type="term" value="F:metalloendopeptidase activity"/>
    <property type="evidence" value="ECO:0007669"/>
    <property type="project" value="InterPro"/>
</dbReference>
<dbReference type="InterPro" id="IPR051156">
    <property type="entry name" value="Mito/Outer_Membr_Metalloprot"/>
</dbReference>
<evidence type="ECO:0000256" key="7">
    <source>
        <dbReference type="SAM" id="SignalP"/>
    </source>
</evidence>
<evidence type="ECO:0000256" key="2">
    <source>
        <dbReference type="ARBA" id="ARBA00022723"/>
    </source>
</evidence>
<keyword evidence="1 6" id="KW-0645">Protease</keyword>
<evidence type="ECO:0000256" key="6">
    <source>
        <dbReference type="RuleBase" id="RU003983"/>
    </source>
</evidence>
<comment type="cofactor">
    <cofactor evidence="6">
        <name>Zn(2+)</name>
        <dbReference type="ChEBI" id="CHEBI:29105"/>
    </cofactor>
    <text evidence="6">Binds 1 zinc ion per subunit.</text>
</comment>
<dbReference type="Gene3D" id="3.30.2010.10">
    <property type="entry name" value="Metalloproteases ('zincins'), catalytic domain"/>
    <property type="match status" value="1"/>
</dbReference>
<sequence length="267" mass="28750">MTIRSNHRAATSILVASLTLLTACASSPLERRQVVLYSEAEMAARGAAAYSQMREETSASEDARATRYVQCVADHVVEALPEAQRNIYLWEVTLFASEQVNAFALPGGKIGVYEGLLDVAINQHQLAAVMAHEVGHVLANHSNERASQSALRNVGFGVAQILGASDTTLRALDVGTQLGVFLPFNRTQESEADLIGLTLMARAGFEPDESISLWENMAANSGERTPALLSTHPSPSARMDELRARMPAAELELDAAQARGAHPDCIR</sequence>
<dbReference type="CDD" id="cd07331">
    <property type="entry name" value="M48C_Oma1_like"/>
    <property type="match status" value="1"/>
</dbReference>
<dbReference type="GO" id="GO:0046872">
    <property type="term" value="F:metal ion binding"/>
    <property type="evidence" value="ECO:0007669"/>
    <property type="project" value="UniProtKB-KW"/>
</dbReference>
<feature type="chain" id="PRO_5006424304" description="Peptidase M48 domain-containing protein" evidence="7">
    <location>
        <begin position="26"/>
        <end position="267"/>
    </location>
</feature>
<dbReference type="PANTHER" id="PTHR22726">
    <property type="entry name" value="METALLOENDOPEPTIDASE OMA1"/>
    <property type="match status" value="1"/>
</dbReference>
<dbReference type="PANTHER" id="PTHR22726:SF24">
    <property type="entry name" value="M48 FAMILY METALLOPEPTIDASE"/>
    <property type="match status" value="1"/>
</dbReference>
<proteinExistence type="inferred from homology"/>
<reference evidence="9 10" key="1">
    <citation type="submission" date="2015-10" db="EMBL/GenBank/DDBJ databases">
        <title>Metagenome-Assembled Genomes uncover a global brackish microbiome.</title>
        <authorList>
            <person name="Hugerth L.W."/>
            <person name="Larsson J."/>
            <person name="Alneberg J."/>
            <person name="Lindh M.V."/>
            <person name="Legrand C."/>
            <person name="Pinhassi J."/>
            <person name="Andersson A.F."/>
        </authorList>
    </citation>
    <scope>NUCLEOTIDE SEQUENCE [LARGE SCALE GENOMIC DNA]</scope>
    <source>
        <strain evidence="9">BACL4 MAG-120920-bin41</strain>
    </source>
</reference>
<evidence type="ECO:0000313" key="10">
    <source>
        <dbReference type="Proteomes" id="UP000051547"/>
    </source>
</evidence>
<keyword evidence="7" id="KW-0732">Signal</keyword>
<evidence type="ECO:0000313" key="9">
    <source>
        <dbReference type="EMBL" id="KRO79050.1"/>
    </source>
</evidence>
<evidence type="ECO:0000259" key="8">
    <source>
        <dbReference type="Pfam" id="PF01435"/>
    </source>
</evidence>
<accession>A0A0R2T309</accession>
<dbReference type="Proteomes" id="UP000051547">
    <property type="component" value="Unassembled WGS sequence"/>
</dbReference>
<keyword evidence="2" id="KW-0479">Metal-binding</keyword>
<dbReference type="GO" id="GO:0016020">
    <property type="term" value="C:membrane"/>
    <property type="evidence" value="ECO:0007669"/>
    <property type="project" value="TreeGrafter"/>
</dbReference>
<comment type="caution">
    <text evidence="9">The sequence shown here is derived from an EMBL/GenBank/DDBJ whole genome shotgun (WGS) entry which is preliminary data.</text>
</comment>
<evidence type="ECO:0000256" key="3">
    <source>
        <dbReference type="ARBA" id="ARBA00022801"/>
    </source>
</evidence>
<feature type="signal peptide" evidence="7">
    <location>
        <begin position="1"/>
        <end position="25"/>
    </location>
</feature>
<comment type="similarity">
    <text evidence="6">Belongs to the peptidase M48 family.</text>
</comment>
<keyword evidence="5 6" id="KW-0482">Metalloprotease</keyword>
<evidence type="ECO:0000256" key="4">
    <source>
        <dbReference type="ARBA" id="ARBA00022833"/>
    </source>
</evidence>
<keyword evidence="4 6" id="KW-0862">Zinc</keyword>
<dbReference type="Pfam" id="PF01435">
    <property type="entry name" value="Peptidase_M48"/>
    <property type="match status" value="1"/>
</dbReference>
<name>A0A0R2T309_9GAMM</name>
<dbReference type="EMBL" id="LIBE01000418">
    <property type="protein sequence ID" value="KRO79050.1"/>
    <property type="molecule type" value="Genomic_DNA"/>
</dbReference>
<feature type="domain" description="Peptidase M48" evidence="8">
    <location>
        <begin position="66"/>
        <end position="245"/>
    </location>
</feature>
<gene>
    <name evidence="9" type="ORF">ABR72_03755</name>
</gene>
<dbReference type="AlphaFoldDB" id="A0A0R2T309"/>
<keyword evidence="3 6" id="KW-0378">Hydrolase</keyword>
<dbReference type="PROSITE" id="PS51257">
    <property type="entry name" value="PROKAR_LIPOPROTEIN"/>
    <property type="match status" value="1"/>
</dbReference>
<evidence type="ECO:0000256" key="1">
    <source>
        <dbReference type="ARBA" id="ARBA00022670"/>
    </source>
</evidence>
<protein>
    <recommendedName>
        <fullName evidence="8">Peptidase M48 domain-containing protein</fullName>
    </recommendedName>
</protein>
<dbReference type="GO" id="GO:0051603">
    <property type="term" value="P:proteolysis involved in protein catabolic process"/>
    <property type="evidence" value="ECO:0007669"/>
    <property type="project" value="TreeGrafter"/>
</dbReference>